<dbReference type="GO" id="GO:0008218">
    <property type="term" value="P:bioluminescence"/>
    <property type="evidence" value="ECO:0007669"/>
    <property type="project" value="InterPro"/>
</dbReference>
<name>A0A4P2QBT0_SORCE</name>
<dbReference type="InterPro" id="IPR007534">
    <property type="entry name" value="LuxE"/>
</dbReference>
<organism evidence="3 4">
    <name type="scientific">Sorangium cellulosum</name>
    <name type="common">Polyangium cellulosum</name>
    <dbReference type="NCBI Taxonomy" id="56"/>
    <lineage>
        <taxon>Bacteria</taxon>
        <taxon>Pseudomonadati</taxon>
        <taxon>Myxococcota</taxon>
        <taxon>Polyangia</taxon>
        <taxon>Polyangiales</taxon>
        <taxon>Polyangiaceae</taxon>
        <taxon>Sorangium</taxon>
    </lineage>
</organism>
<dbReference type="Proteomes" id="UP000295781">
    <property type="component" value="Chromosome"/>
</dbReference>
<feature type="compositionally biased region" description="Pro residues" evidence="1">
    <location>
        <begin position="56"/>
        <end position="67"/>
    </location>
</feature>
<protein>
    <submittedName>
        <fullName evidence="3">Acyl-protein synthetase LuxE</fullName>
    </submittedName>
</protein>
<accession>A0A4P2QBT0</accession>
<dbReference type="Pfam" id="PF04443">
    <property type="entry name" value="LuxE"/>
    <property type="match status" value="1"/>
</dbReference>
<evidence type="ECO:0000313" key="3">
    <source>
        <dbReference type="EMBL" id="AUX26766.1"/>
    </source>
</evidence>
<feature type="region of interest" description="Disordered" evidence="1">
    <location>
        <begin position="21"/>
        <end position="69"/>
    </location>
</feature>
<evidence type="ECO:0000259" key="2">
    <source>
        <dbReference type="Pfam" id="PF04443"/>
    </source>
</evidence>
<reference evidence="3 4" key="1">
    <citation type="submission" date="2015-09" db="EMBL/GenBank/DDBJ databases">
        <title>Sorangium comparison.</title>
        <authorList>
            <person name="Zaburannyi N."/>
            <person name="Bunk B."/>
            <person name="Overmann J."/>
            <person name="Mueller R."/>
        </authorList>
    </citation>
    <scope>NUCLEOTIDE SEQUENCE [LARGE SCALE GENOMIC DNA]</scope>
    <source>
        <strain evidence="3 4">So ceGT47</strain>
    </source>
</reference>
<feature type="domain" description="Acyl-protein synthetase LuxE" evidence="2">
    <location>
        <begin position="112"/>
        <end position="419"/>
    </location>
</feature>
<sequence length="423" mass="43597">MGSIDQSEALHRRARAFLSASLQAGAPGSPGPGRAAPAPLRQGARAAAAPSAAPAPAAPAPAAPAAPAPSALPETFDELAVALARHQAAGCAPVARLYRARGVDVEALRRAEQIPAVPCDVFRFARVAVHPKEADERVFRTSGTSLGAASRGEHPLRTTATYELAALAWGERLLWPDGERLRVITLAPPLDEAPDSSLGFMLDRFAARLSGPASWHVRGGELDARGFARACGEARDAGEPAIVLGTSFAFVHLLEAELPRDATRLPEGSRVMQTGGFKGRSREVPAEDLRAAIARSLGVPPAHVVGEYGMTELSSQLYEGTLAAALARAGAPEAGARAAPGLYLAPPWVRVTAVDPETLAPLPAGAIGLARIVDLANVDSAVAIQTADRVRVTEAGVELLGRAPGAPPRGCSIALDQMLGGAA</sequence>
<evidence type="ECO:0000256" key="1">
    <source>
        <dbReference type="SAM" id="MobiDB-lite"/>
    </source>
</evidence>
<dbReference type="EMBL" id="CP012670">
    <property type="protein sequence ID" value="AUX26766.1"/>
    <property type="molecule type" value="Genomic_DNA"/>
</dbReference>
<gene>
    <name evidence="3" type="primary">luxE</name>
    <name evidence="3" type="ORF">SOCEGT47_073360</name>
</gene>
<evidence type="ECO:0000313" key="4">
    <source>
        <dbReference type="Proteomes" id="UP000295781"/>
    </source>
</evidence>
<dbReference type="InterPro" id="IPR042099">
    <property type="entry name" value="ANL_N_sf"/>
</dbReference>
<dbReference type="RefSeq" id="WP_129354584.1">
    <property type="nucleotide sequence ID" value="NZ_CP012670.1"/>
</dbReference>
<feature type="compositionally biased region" description="Low complexity" evidence="1">
    <location>
        <begin position="21"/>
        <end position="55"/>
    </location>
</feature>
<dbReference type="OrthoDB" id="182577at2"/>
<dbReference type="AlphaFoldDB" id="A0A4P2QBT0"/>
<dbReference type="GO" id="GO:0047474">
    <property type="term" value="F:long-chain fatty acid--protein ligase activity"/>
    <property type="evidence" value="ECO:0007669"/>
    <property type="project" value="InterPro"/>
</dbReference>
<dbReference type="Gene3D" id="3.40.50.12780">
    <property type="entry name" value="N-terminal domain of ligase-like"/>
    <property type="match status" value="1"/>
</dbReference>
<proteinExistence type="predicted"/>